<accession>A0A1H9PL38</accession>
<evidence type="ECO:0000313" key="2">
    <source>
        <dbReference type="Proteomes" id="UP000182584"/>
    </source>
</evidence>
<evidence type="ECO:0000313" key="1">
    <source>
        <dbReference type="EMBL" id="SER48847.1"/>
    </source>
</evidence>
<dbReference type="EMBL" id="FOGJ01000006">
    <property type="protein sequence ID" value="SER48847.1"/>
    <property type="molecule type" value="Genomic_DNA"/>
</dbReference>
<proteinExistence type="predicted"/>
<reference evidence="1 2" key="1">
    <citation type="submission" date="2016-10" db="EMBL/GenBank/DDBJ databases">
        <authorList>
            <person name="de Groot N.N."/>
        </authorList>
    </citation>
    <scope>NUCLEOTIDE SEQUENCE [LARGE SCALE GENOMIC DNA]</scope>
    <source>
        <strain evidence="1 2">AR40</strain>
    </source>
</reference>
<dbReference type="AlphaFoldDB" id="A0A1H9PL38"/>
<protein>
    <submittedName>
        <fullName evidence="1">Uncharacterized protein</fullName>
    </submittedName>
</protein>
<name>A0A1H9PL38_BUTFI</name>
<sequence>MDLYILLRVCMFERSEFQTLEYKDPDIMP</sequence>
<gene>
    <name evidence="1" type="ORF">SAMN04487884_10671</name>
</gene>
<dbReference type="Proteomes" id="UP000182584">
    <property type="component" value="Unassembled WGS sequence"/>
</dbReference>
<organism evidence="1 2">
    <name type="scientific">Butyrivibrio fibrisolvens</name>
    <dbReference type="NCBI Taxonomy" id="831"/>
    <lineage>
        <taxon>Bacteria</taxon>
        <taxon>Bacillati</taxon>
        <taxon>Bacillota</taxon>
        <taxon>Clostridia</taxon>
        <taxon>Lachnospirales</taxon>
        <taxon>Lachnospiraceae</taxon>
        <taxon>Butyrivibrio</taxon>
    </lineage>
</organism>